<gene>
    <name evidence="1" type="ORF">EZS28_036661</name>
</gene>
<comment type="caution">
    <text evidence="1">The sequence shown here is derived from an EMBL/GenBank/DDBJ whole genome shotgun (WGS) entry which is preliminary data.</text>
</comment>
<name>A0A5J4UCC0_9EUKA</name>
<dbReference type="Proteomes" id="UP000324800">
    <property type="component" value="Unassembled WGS sequence"/>
</dbReference>
<dbReference type="InterPro" id="IPR036397">
    <property type="entry name" value="RNaseH_sf"/>
</dbReference>
<protein>
    <submittedName>
        <fullName evidence="1">Uncharacterized protein</fullName>
    </submittedName>
</protein>
<dbReference type="AlphaFoldDB" id="A0A5J4UCC0"/>
<organism evidence="1 2">
    <name type="scientific">Streblomastix strix</name>
    <dbReference type="NCBI Taxonomy" id="222440"/>
    <lineage>
        <taxon>Eukaryota</taxon>
        <taxon>Metamonada</taxon>
        <taxon>Preaxostyla</taxon>
        <taxon>Oxymonadida</taxon>
        <taxon>Streblomastigidae</taxon>
        <taxon>Streblomastix</taxon>
    </lineage>
</organism>
<dbReference type="PANTHER" id="PTHR46060:SF1">
    <property type="entry name" value="MARINER MOS1 TRANSPOSASE-LIKE PROTEIN"/>
    <property type="match status" value="1"/>
</dbReference>
<accession>A0A5J4UCC0</accession>
<reference evidence="1 2" key="1">
    <citation type="submission" date="2019-03" db="EMBL/GenBank/DDBJ databases">
        <title>Single cell metagenomics reveals metabolic interactions within the superorganism composed of flagellate Streblomastix strix and complex community of Bacteroidetes bacteria on its surface.</title>
        <authorList>
            <person name="Treitli S.C."/>
            <person name="Kolisko M."/>
            <person name="Husnik F."/>
            <person name="Keeling P."/>
            <person name="Hampl V."/>
        </authorList>
    </citation>
    <scope>NUCLEOTIDE SEQUENCE [LARGE SCALE GENOMIC DNA]</scope>
    <source>
        <strain evidence="1">ST1C</strain>
    </source>
</reference>
<sequence>MEETDFKKVALRWVPYTLTKEQKDRRVIAAREINPPNSAWVRRGEEAPKRVAKGIASPKVLVTTTNFISNSIFSKLRQPAYSPDLAPSDFFLFGYLNGALKGNTFESAVEALAVTQNILSKIDSRTLRNVFNNWLIRLRYAIEQNGACYED</sequence>
<dbReference type="InterPro" id="IPR052709">
    <property type="entry name" value="Transposase-MT_Hybrid"/>
</dbReference>
<dbReference type="OrthoDB" id="10065579at2759"/>
<evidence type="ECO:0000313" key="2">
    <source>
        <dbReference type="Proteomes" id="UP000324800"/>
    </source>
</evidence>
<dbReference type="EMBL" id="SNRW01017954">
    <property type="protein sequence ID" value="KAA6367813.1"/>
    <property type="molecule type" value="Genomic_DNA"/>
</dbReference>
<dbReference type="GO" id="GO:0003676">
    <property type="term" value="F:nucleic acid binding"/>
    <property type="evidence" value="ECO:0007669"/>
    <property type="project" value="InterPro"/>
</dbReference>
<evidence type="ECO:0000313" key="1">
    <source>
        <dbReference type="EMBL" id="KAA6367813.1"/>
    </source>
</evidence>
<proteinExistence type="predicted"/>
<dbReference type="PANTHER" id="PTHR46060">
    <property type="entry name" value="MARINER MOS1 TRANSPOSASE-LIKE PROTEIN"/>
    <property type="match status" value="1"/>
</dbReference>
<dbReference type="Gene3D" id="3.30.420.10">
    <property type="entry name" value="Ribonuclease H-like superfamily/Ribonuclease H"/>
    <property type="match status" value="1"/>
</dbReference>